<reference evidence="8 9" key="1">
    <citation type="submission" date="2024-09" db="EMBL/GenBank/DDBJ databases">
        <authorList>
            <person name="Sun Q."/>
            <person name="Mori K."/>
        </authorList>
    </citation>
    <scope>NUCLEOTIDE SEQUENCE [LARGE SCALE GENOMIC DNA]</scope>
    <source>
        <strain evidence="8 9">CECT 9424</strain>
    </source>
</reference>
<keyword evidence="9" id="KW-1185">Reference proteome</keyword>
<evidence type="ECO:0000256" key="5">
    <source>
        <dbReference type="RuleBase" id="RU362075"/>
    </source>
</evidence>
<dbReference type="InterPro" id="IPR054841">
    <property type="entry name" value="carotdesatCrtD"/>
</dbReference>
<evidence type="ECO:0000256" key="3">
    <source>
        <dbReference type="ARBA" id="ARBA00022746"/>
    </source>
</evidence>
<protein>
    <submittedName>
        <fullName evidence="8">1-hydroxycarotenoid 3,4-desaturase CrtD</fullName>
        <ecNumber evidence="8">1.3.99.27</ecNumber>
    </submittedName>
</protein>
<dbReference type="NCBIfam" id="TIGR02734">
    <property type="entry name" value="crtI_fam"/>
    <property type="match status" value="1"/>
</dbReference>
<feature type="compositionally biased region" description="Low complexity" evidence="6">
    <location>
        <begin position="506"/>
        <end position="526"/>
    </location>
</feature>
<dbReference type="InterPro" id="IPR008150">
    <property type="entry name" value="Phytoene_DH_bac_CS"/>
</dbReference>
<keyword evidence="4 5" id="KW-0560">Oxidoreductase</keyword>
<evidence type="ECO:0000256" key="2">
    <source>
        <dbReference type="ARBA" id="ARBA00006046"/>
    </source>
</evidence>
<dbReference type="EMBL" id="JBHMEC010000028">
    <property type="protein sequence ID" value="MFB9151382.1"/>
    <property type="molecule type" value="Genomic_DNA"/>
</dbReference>
<dbReference type="Proteomes" id="UP001589670">
    <property type="component" value="Unassembled WGS sequence"/>
</dbReference>
<dbReference type="InterPro" id="IPR014105">
    <property type="entry name" value="Carotenoid/retinoid_OxRdtase"/>
</dbReference>
<dbReference type="PROSITE" id="PS00982">
    <property type="entry name" value="PHYTOENE_DH"/>
    <property type="match status" value="1"/>
</dbReference>
<feature type="region of interest" description="Disordered" evidence="6">
    <location>
        <begin position="501"/>
        <end position="526"/>
    </location>
</feature>
<organism evidence="8 9">
    <name type="scientific">Roseovarius ramblicola</name>
    <dbReference type="NCBI Taxonomy" id="2022336"/>
    <lineage>
        <taxon>Bacteria</taxon>
        <taxon>Pseudomonadati</taxon>
        <taxon>Pseudomonadota</taxon>
        <taxon>Alphaproteobacteria</taxon>
        <taxon>Rhodobacterales</taxon>
        <taxon>Roseobacteraceae</taxon>
        <taxon>Roseovarius</taxon>
    </lineage>
</organism>
<dbReference type="SUPFAM" id="SSF51905">
    <property type="entry name" value="FAD/NAD(P)-binding domain"/>
    <property type="match status" value="1"/>
</dbReference>
<proteinExistence type="inferred from homology"/>
<evidence type="ECO:0000256" key="1">
    <source>
        <dbReference type="ARBA" id="ARBA00004829"/>
    </source>
</evidence>
<comment type="pathway">
    <text evidence="1 5">Carotenoid biosynthesis.</text>
</comment>
<feature type="domain" description="Amine oxidase" evidence="7">
    <location>
        <begin position="21"/>
        <end position="294"/>
    </location>
</feature>
<accession>A0ABV5I3V8</accession>
<dbReference type="Pfam" id="PF01593">
    <property type="entry name" value="Amino_oxidase"/>
    <property type="match status" value="1"/>
</dbReference>
<evidence type="ECO:0000313" key="9">
    <source>
        <dbReference type="Proteomes" id="UP001589670"/>
    </source>
</evidence>
<dbReference type="EC" id="1.3.99.27" evidence="8"/>
<dbReference type="GO" id="GO:0016491">
    <property type="term" value="F:oxidoreductase activity"/>
    <property type="evidence" value="ECO:0007669"/>
    <property type="project" value="UniProtKB-KW"/>
</dbReference>
<evidence type="ECO:0000313" key="8">
    <source>
        <dbReference type="EMBL" id="MFB9151382.1"/>
    </source>
</evidence>
<evidence type="ECO:0000259" key="7">
    <source>
        <dbReference type="Pfam" id="PF01593"/>
    </source>
</evidence>
<dbReference type="Gene3D" id="3.50.50.60">
    <property type="entry name" value="FAD/NAD(P)-binding domain"/>
    <property type="match status" value="2"/>
</dbReference>
<dbReference type="InterPro" id="IPR036188">
    <property type="entry name" value="FAD/NAD-bd_sf"/>
</dbReference>
<comment type="caution">
    <text evidence="8">The sequence shown here is derived from an EMBL/GenBank/DDBJ whole genome shotgun (WGS) entry which is preliminary data.</text>
</comment>
<gene>
    <name evidence="8" type="primary">crtD</name>
    <name evidence="8" type="ORF">ACFFU4_16640</name>
</gene>
<evidence type="ECO:0000256" key="6">
    <source>
        <dbReference type="SAM" id="MobiDB-lite"/>
    </source>
</evidence>
<evidence type="ECO:0000256" key="4">
    <source>
        <dbReference type="ARBA" id="ARBA00023002"/>
    </source>
</evidence>
<dbReference type="NCBIfam" id="NF045637">
    <property type="entry name" value="carotdesatCrtDProt"/>
    <property type="match status" value="1"/>
</dbReference>
<dbReference type="RefSeq" id="WP_377070976.1">
    <property type="nucleotide sequence ID" value="NZ_JBHMEC010000028.1"/>
</dbReference>
<dbReference type="PANTHER" id="PTHR43734:SF7">
    <property type="entry name" value="4,4'-DIAPONEUROSPORENE OXYGENASE"/>
    <property type="match status" value="1"/>
</dbReference>
<keyword evidence="3 5" id="KW-0125">Carotenoid biosynthesis</keyword>
<name>A0ABV5I3V8_9RHOB</name>
<sequence length="526" mass="54569">MTSAPLPPSDADHTVIVGAGVAGLATAARLAHAGVAVTLLERHAHTGGKMRALPSAAGPVAAGPTVLTMRAVFDALFATCGARLDDHLTLIRQPLLARHFWPDGSRLDLWDDADRNTEAIRAFAGARAAAQFRAFDARARALFDGFDAPMMQAPAPRPLDLAAHVMRNPGLLRRMAPHRSLAGLLRHSFDDPRLAQLFGRYATYVGGMPSGVPALLALVWRAESAGVWAVEGGMHRLAAALADLARRCGAVIETGAHVARIETAGGAVTGVTLSGGRRLPCDRVVFNGDPRALATGALGQGCAQVAAATRSAPRSLSAEVWAFAAKPSGADLAHHNVFFRADPGPEFAALARGETAPEPTLYVCAMDRGTGTAPPAPERFEIIANAPPLAPGAAPTRESPCPTRIFPTLARFGLRFTPEPDRDNLTTPQGFAHLFPASLGALYGQSPHGTMAAFRRPTARTPVTGLYLAGGGAHPGAGVPMAALSARHAAEAILSDRISTSTCRPTATPGGISTASATTARAPSRS</sequence>
<comment type="similarity">
    <text evidence="2 5">Belongs to the carotenoid/retinoid oxidoreductase family.</text>
</comment>
<dbReference type="InterPro" id="IPR002937">
    <property type="entry name" value="Amino_oxidase"/>
</dbReference>
<dbReference type="PANTHER" id="PTHR43734">
    <property type="entry name" value="PHYTOENE DESATURASE"/>
    <property type="match status" value="1"/>
</dbReference>